<reference evidence="1 2" key="1">
    <citation type="submission" date="2015-09" db="EMBL/GenBank/DDBJ databases">
        <authorList>
            <consortium name="Pathogen Informatics"/>
        </authorList>
    </citation>
    <scope>NUCLEOTIDE SEQUENCE [LARGE SCALE GENOMIC DNA]</scope>
    <source>
        <strain evidence="1 2">2789STDY5608835</strain>
    </source>
</reference>
<proteinExistence type="predicted"/>
<protein>
    <submittedName>
        <fullName evidence="1">Uncharacterized protein</fullName>
    </submittedName>
</protein>
<gene>
    <name evidence="1" type="ORF">ERS852392_02986</name>
</gene>
<evidence type="ECO:0000313" key="1">
    <source>
        <dbReference type="EMBL" id="CUO37771.1"/>
    </source>
</evidence>
<dbReference type="Proteomes" id="UP000095395">
    <property type="component" value="Unassembled WGS sequence"/>
</dbReference>
<dbReference type="AlphaFoldDB" id="A0A174EJF5"/>
<dbReference type="EMBL" id="CYYR01000025">
    <property type="protein sequence ID" value="CUO37771.1"/>
    <property type="molecule type" value="Genomic_DNA"/>
</dbReference>
<accession>A0A174EJF5</accession>
<organism evidence="1 2">
    <name type="scientific">Roseburia inulinivorans</name>
    <dbReference type="NCBI Taxonomy" id="360807"/>
    <lineage>
        <taxon>Bacteria</taxon>
        <taxon>Bacillati</taxon>
        <taxon>Bacillota</taxon>
        <taxon>Clostridia</taxon>
        <taxon>Lachnospirales</taxon>
        <taxon>Lachnospiraceae</taxon>
        <taxon>Roseburia</taxon>
    </lineage>
</organism>
<sequence length="61" mass="7076">MTGKTASMQPVPTVMSDFSKVRPAYAVLDNFIMSMVPIYDFPDWQDSLREYLEERGLYHAE</sequence>
<evidence type="ECO:0000313" key="2">
    <source>
        <dbReference type="Proteomes" id="UP000095395"/>
    </source>
</evidence>
<name>A0A174EJF5_9FIRM</name>